<dbReference type="Proteomes" id="UP000006062">
    <property type="component" value="Chromosome"/>
</dbReference>
<dbReference type="PROSITE" id="PS51352">
    <property type="entry name" value="THIOREDOXIN_2"/>
    <property type="match status" value="1"/>
</dbReference>
<dbReference type="EMBL" id="CP003154">
    <property type="protein sequence ID" value="AFL73096.1"/>
    <property type="molecule type" value="Genomic_DNA"/>
</dbReference>
<dbReference type="PANTHER" id="PTHR42852:SF6">
    <property type="entry name" value="THIOL:DISULFIDE INTERCHANGE PROTEIN DSBE"/>
    <property type="match status" value="1"/>
</dbReference>
<protein>
    <submittedName>
        <fullName evidence="7">Peroxiredoxin</fullName>
    </submittedName>
</protein>
<name>I3Y7X8_THIV6</name>
<dbReference type="InterPro" id="IPR013766">
    <property type="entry name" value="Thioredoxin_domain"/>
</dbReference>
<evidence type="ECO:0000256" key="5">
    <source>
        <dbReference type="SAM" id="SignalP"/>
    </source>
</evidence>
<dbReference type="STRING" id="765911.Thivi_1065"/>
<feature type="chain" id="PRO_5003682786" evidence="5">
    <location>
        <begin position="23"/>
        <end position="173"/>
    </location>
</feature>
<dbReference type="InterPro" id="IPR000866">
    <property type="entry name" value="AhpC/TSA"/>
</dbReference>
<dbReference type="SUPFAM" id="SSF52833">
    <property type="entry name" value="Thioredoxin-like"/>
    <property type="match status" value="1"/>
</dbReference>
<sequence>MKPLLRCLFVLLPCWFGTVVYAVEELPLTPVEDQAAAPDFNLPGPDGRTYRLADYRGKPIILNFWATWCPPCRAEMPSMQRAHEILASEGIAVIAINVGDDVEAVRQFLADTPVSFPLPMDADSTIAQRYPVIGLPTTFVIDAEGRLAFSATGEREWDAPALLDQVRALKRPR</sequence>
<feature type="signal peptide" evidence="5">
    <location>
        <begin position="1"/>
        <end position="22"/>
    </location>
</feature>
<accession>I3Y7X8</accession>
<feature type="domain" description="Thioredoxin" evidence="6">
    <location>
        <begin position="31"/>
        <end position="171"/>
    </location>
</feature>
<dbReference type="KEGG" id="tvi:Thivi_1065"/>
<evidence type="ECO:0000256" key="2">
    <source>
        <dbReference type="ARBA" id="ARBA00022748"/>
    </source>
</evidence>
<keyword evidence="5" id="KW-0732">Signal</keyword>
<dbReference type="PANTHER" id="PTHR42852">
    <property type="entry name" value="THIOL:DISULFIDE INTERCHANGE PROTEIN DSBE"/>
    <property type="match status" value="1"/>
</dbReference>
<dbReference type="eggNOG" id="COG0526">
    <property type="taxonomic scope" value="Bacteria"/>
</dbReference>
<dbReference type="InterPro" id="IPR017937">
    <property type="entry name" value="Thioredoxin_CS"/>
</dbReference>
<dbReference type="GO" id="GO:0030313">
    <property type="term" value="C:cell envelope"/>
    <property type="evidence" value="ECO:0007669"/>
    <property type="project" value="UniProtKB-SubCell"/>
</dbReference>
<dbReference type="CDD" id="cd02966">
    <property type="entry name" value="TlpA_like_family"/>
    <property type="match status" value="1"/>
</dbReference>
<reference evidence="7 8" key="1">
    <citation type="submission" date="2012-06" db="EMBL/GenBank/DDBJ databases">
        <title>Complete sequence of Thiocystis violascens DSM 198.</title>
        <authorList>
            <consortium name="US DOE Joint Genome Institute"/>
            <person name="Lucas S."/>
            <person name="Han J."/>
            <person name="Lapidus A."/>
            <person name="Cheng J.-F."/>
            <person name="Goodwin L."/>
            <person name="Pitluck S."/>
            <person name="Peters L."/>
            <person name="Ovchinnikova G."/>
            <person name="Teshima H."/>
            <person name="Detter J.C."/>
            <person name="Han C."/>
            <person name="Tapia R."/>
            <person name="Land M."/>
            <person name="Hauser L."/>
            <person name="Kyrpides N."/>
            <person name="Ivanova N."/>
            <person name="Pagani I."/>
            <person name="Vogl K."/>
            <person name="Liu Z."/>
            <person name="Frigaard N.-U."/>
            <person name="Bryant D."/>
            <person name="Woyke T."/>
        </authorList>
    </citation>
    <scope>NUCLEOTIDE SEQUENCE [LARGE SCALE GENOMIC DNA]</scope>
    <source>
        <strain evidence="8">ATCC 17096 / DSM 198 / 6111</strain>
    </source>
</reference>
<keyword evidence="2" id="KW-0201">Cytochrome c-type biogenesis</keyword>
<dbReference type="GO" id="GO:0015036">
    <property type="term" value="F:disulfide oxidoreductase activity"/>
    <property type="evidence" value="ECO:0007669"/>
    <property type="project" value="UniProtKB-ARBA"/>
</dbReference>
<dbReference type="Pfam" id="PF00578">
    <property type="entry name" value="AhpC-TSA"/>
    <property type="match status" value="1"/>
</dbReference>
<organism evidence="7 8">
    <name type="scientific">Thiocystis violascens (strain ATCC 17096 / DSM 198 / 6111)</name>
    <name type="common">Chromatium violascens</name>
    <dbReference type="NCBI Taxonomy" id="765911"/>
    <lineage>
        <taxon>Bacteria</taxon>
        <taxon>Pseudomonadati</taxon>
        <taxon>Pseudomonadota</taxon>
        <taxon>Gammaproteobacteria</taxon>
        <taxon>Chromatiales</taxon>
        <taxon>Chromatiaceae</taxon>
        <taxon>Thiocystis</taxon>
    </lineage>
</organism>
<evidence type="ECO:0000256" key="4">
    <source>
        <dbReference type="ARBA" id="ARBA00023284"/>
    </source>
</evidence>
<evidence type="ECO:0000256" key="3">
    <source>
        <dbReference type="ARBA" id="ARBA00023157"/>
    </source>
</evidence>
<evidence type="ECO:0000259" key="6">
    <source>
        <dbReference type="PROSITE" id="PS51352"/>
    </source>
</evidence>
<dbReference type="OrthoDB" id="9788279at2"/>
<dbReference type="GO" id="GO:0016209">
    <property type="term" value="F:antioxidant activity"/>
    <property type="evidence" value="ECO:0007669"/>
    <property type="project" value="InterPro"/>
</dbReference>
<dbReference type="InterPro" id="IPR050553">
    <property type="entry name" value="Thioredoxin_ResA/DsbE_sf"/>
</dbReference>
<gene>
    <name evidence="7" type="ordered locus">Thivi_1065</name>
</gene>
<evidence type="ECO:0000313" key="8">
    <source>
        <dbReference type="Proteomes" id="UP000006062"/>
    </source>
</evidence>
<dbReference type="AlphaFoldDB" id="I3Y7X8"/>
<dbReference type="RefSeq" id="WP_014777581.1">
    <property type="nucleotide sequence ID" value="NC_018012.1"/>
</dbReference>
<dbReference type="GO" id="GO:0017004">
    <property type="term" value="P:cytochrome complex assembly"/>
    <property type="evidence" value="ECO:0007669"/>
    <property type="project" value="UniProtKB-KW"/>
</dbReference>
<dbReference type="HOGENOM" id="CLU_042529_11_0_6"/>
<evidence type="ECO:0000313" key="7">
    <source>
        <dbReference type="EMBL" id="AFL73096.1"/>
    </source>
</evidence>
<keyword evidence="8" id="KW-1185">Reference proteome</keyword>
<dbReference type="InterPro" id="IPR036249">
    <property type="entry name" value="Thioredoxin-like_sf"/>
</dbReference>
<keyword evidence="3" id="KW-1015">Disulfide bond</keyword>
<dbReference type="PROSITE" id="PS00194">
    <property type="entry name" value="THIOREDOXIN_1"/>
    <property type="match status" value="1"/>
</dbReference>
<keyword evidence="4" id="KW-0676">Redox-active center</keyword>
<evidence type="ECO:0000256" key="1">
    <source>
        <dbReference type="ARBA" id="ARBA00004196"/>
    </source>
</evidence>
<dbReference type="Gene3D" id="3.40.30.10">
    <property type="entry name" value="Glutaredoxin"/>
    <property type="match status" value="1"/>
</dbReference>
<comment type="subcellular location">
    <subcellularLocation>
        <location evidence="1">Cell envelope</location>
    </subcellularLocation>
</comment>
<proteinExistence type="predicted"/>